<evidence type="ECO:0000256" key="1">
    <source>
        <dbReference type="SAM" id="Phobius"/>
    </source>
</evidence>
<feature type="transmembrane region" description="Helical" evidence="1">
    <location>
        <begin position="12"/>
        <end position="35"/>
    </location>
</feature>
<dbReference type="Proteomes" id="UP001239085">
    <property type="component" value="Unassembled WGS sequence"/>
</dbReference>
<sequence>MAGRSRGSQAIRAVWILGYLIGTTSHIVDLALGGLGVYGEFPLGVRLFWVSLTILDPLVVVLLLLHRRTGVVLGAAIILVDIAVNWTVFASVGGLSPFGSISQTMFAVFVVATARPLWRSLNGDVREES</sequence>
<name>A0ABU0PE66_9MICO</name>
<feature type="transmembrane region" description="Helical" evidence="1">
    <location>
        <begin position="72"/>
        <end position="92"/>
    </location>
</feature>
<protein>
    <submittedName>
        <fullName evidence="2">Uncharacterized protein</fullName>
    </submittedName>
</protein>
<keyword evidence="1" id="KW-0472">Membrane</keyword>
<feature type="transmembrane region" description="Helical" evidence="1">
    <location>
        <begin position="47"/>
        <end position="65"/>
    </location>
</feature>
<evidence type="ECO:0000313" key="2">
    <source>
        <dbReference type="EMBL" id="MDQ0644934.1"/>
    </source>
</evidence>
<dbReference type="EMBL" id="JAUSXK010000001">
    <property type="protein sequence ID" value="MDQ0644934.1"/>
    <property type="molecule type" value="Genomic_DNA"/>
</dbReference>
<proteinExistence type="predicted"/>
<gene>
    <name evidence="2" type="ORF">QFZ46_003094</name>
</gene>
<keyword evidence="1" id="KW-1133">Transmembrane helix</keyword>
<keyword evidence="3" id="KW-1185">Reference proteome</keyword>
<evidence type="ECO:0000313" key="3">
    <source>
        <dbReference type="Proteomes" id="UP001239085"/>
    </source>
</evidence>
<accession>A0ABU0PE66</accession>
<comment type="caution">
    <text evidence="2">The sequence shown here is derived from an EMBL/GenBank/DDBJ whole genome shotgun (WGS) entry which is preliminary data.</text>
</comment>
<dbReference type="RefSeq" id="WP_307363115.1">
    <property type="nucleotide sequence ID" value="NZ_JAUSXK010000001.1"/>
</dbReference>
<reference evidence="2 3" key="1">
    <citation type="submission" date="2023-07" db="EMBL/GenBank/DDBJ databases">
        <title>Comparative genomics of wheat-associated soil bacteria to identify genetic determinants of phenazine resistance.</title>
        <authorList>
            <person name="Mouncey N."/>
        </authorList>
    </citation>
    <scope>NUCLEOTIDE SEQUENCE [LARGE SCALE GENOMIC DNA]</scope>
    <source>
        <strain evidence="2 3">W2I7</strain>
    </source>
</reference>
<organism evidence="2 3">
    <name type="scientific">Microbacterium murale</name>
    <dbReference type="NCBI Taxonomy" id="1081040"/>
    <lineage>
        <taxon>Bacteria</taxon>
        <taxon>Bacillati</taxon>
        <taxon>Actinomycetota</taxon>
        <taxon>Actinomycetes</taxon>
        <taxon>Micrococcales</taxon>
        <taxon>Microbacteriaceae</taxon>
        <taxon>Microbacterium</taxon>
    </lineage>
</organism>
<keyword evidence="1" id="KW-0812">Transmembrane</keyword>